<comment type="caution">
    <text evidence="1">The sequence shown here is derived from an EMBL/GenBank/DDBJ whole genome shotgun (WGS) entry which is preliminary data.</text>
</comment>
<dbReference type="AlphaFoldDB" id="G5H6L9"/>
<evidence type="ECO:0000313" key="2">
    <source>
        <dbReference type="Proteomes" id="UP000006008"/>
    </source>
</evidence>
<dbReference type="Proteomes" id="UP000006008">
    <property type="component" value="Unassembled WGS sequence"/>
</dbReference>
<reference evidence="1 2" key="1">
    <citation type="submission" date="2011-08" db="EMBL/GenBank/DDBJ databases">
        <title>The Genome Sequence of Alistipes indistinctus YIT 12060.</title>
        <authorList>
            <consortium name="The Broad Institute Genome Sequencing Platform"/>
            <person name="Earl A."/>
            <person name="Ward D."/>
            <person name="Feldgarden M."/>
            <person name="Gevers D."/>
            <person name="Morotomi M."/>
            <person name="Young S.K."/>
            <person name="Zeng Q."/>
            <person name="Gargeya S."/>
            <person name="Fitzgerald M."/>
            <person name="Haas B."/>
            <person name="Abouelleil A."/>
            <person name="Alvarado L."/>
            <person name="Arachchi H.M."/>
            <person name="Berlin A."/>
            <person name="Brown A."/>
            <person name="Chapman S.B."/>
            <person name="Chen Z."/>
            <person name="Dunbar C."/>
            <person name="Freedman E."/>
            <person name="Gearin G."/>
            <person name="Gellesch M."/>
            <person name="Goldberg J."/>
            <person name="Griggs A."/>
            <person name="Gujja S."/>
            <person name="Heiman D."/>
            <person name="Howarth C."/>
            <person name="Larson L."/>
            <person name="Lui A."/>
            <person name="MacDonald P.J.P."/>
            <person name="Montmayeur A."/>
            <person name="Murphy C."/>
            <person name="Neiman D."/>
            <person name="Pearson M."/>
            <person name="Priest M."/>
            <person name="Roberts A."/>
            <person name="Saif S."/>
            <person name="Shea T."/>
            <person name="Shenoy N."/>
            <person name="Sisk P."/>
            <person name="Stolte C."/>
            <person name="Sykes S."/>
            <person name="Wortman J."/>
            <person name="Nusbaum C."/>
            <person name="Birren B."/>
        </authorList>
    </citation>
    <scope>NUCLEOTIDE SEQUENCE [LARGE SCALE GENOMIC DNA]</scope>
    <source>
        <strain evidence="1 2">YIT 12060</strain>
    </source>
</reference>
<accession>G5H6L9</accession>
<sequence>MLTGGIYAMLPLPVEQVQYLYSADAIARAAQSAAESRIRPLRSMNWQKASTPTFFRANRQYLISPLSGSPKESLLCTAQEIADIGTFRRT</sequence>
<name>G5H6L9_9BACT</name>
<protein>
    <submittedName>
        <fullName evidence="1">Uncharacterized protein</fullName>
    </submittedName>
</protein>
<gene>
    <name evidence="1" type="ORF">HMPREF9450_00579</name>
</gene>
<dbReference type="HOGENOM" id="CLU_2434352_0_0_10"/>
<dbReference type="EMBL" id="ADLD01000008">
    <property type="protein sequence ID" value="EHB92866.1"/>
    <property type="molecule type" value="Genomic_DNA"/>
</dbReference>
<organism evidence="1 2">
    <name type="scientific">Alistipes indistinctus YIT 12060</name>
    <dbReference type="NCBI Taxonomy" id="742725"/>
    <lineage>
        <taxon>Bacteria</taxon>
        <taxon>Pseudomonadati</taxon>
        <taxon>Bacteroidota</taxon>
        <taxon>Bacteroidia</taxon>
        <taxon>Bacteroidales</taxon>
        <taxon>Rikenellaceae</taxon>
        <taxon>Alistipes</taxon>
    </lineage>
</organism>
<evidence type="ECO:0000313" key="1">
    <source>
        <dbReference type="EMBL" id="EHB92866.1"/>
    </source>
</evidence>
<proteinExistence type="predicted"/>
<keyword evidence="2" id="KW-1185">Reference proteome</keyword>